<keyword evidence="4" id="KW-1185">Reference proteome</keyword>
<dbReference type="Proteomes" id="UP000659654">
    <property type="component" value="Unassembled WGS sequence"/>
</dbReference>
<dbReference type="EMBL" id="CAJFCV020000005">
    <property type="protein sequence ID" value="CAG9121286.1"/>
    <property type="molecule type" value="Genomic_DNA"/>
</dbReference>
<evidence type="ECO:0000313" key="3">
    <source>
        <dbReference type="Proteomes" id="UP000095284"/>
    </source>
</evidence>
<dbReference type="WBParaSite" id="BXY_0529200.1">
    <property type="protein sequence ID" value="BXY_0529200.1"/>
    <property type="gene ID" value="BXY_0529200"/>
</dbReference>
<gene>
    <name evidence="2" type="ORF">BXYJ_LOCUS10952</name>
</gene>
<evidence type="ECO:0000313" key="4">
    <source>
        <dbReference type="Proteomes" id="UP000659654"/>
    </source>
</evidence>
<evidence type="ECO:0000313" key="5">
    <source>
        <dbReference type="WBParaSite" id="BXY_0529200.1"/>
    </source>
</evidence>
<reference evidence="5" key="1">
    <citation type="submission" date="2016-11" db="UniProtKB">
        <authorList>
            <consortium name="WormBaseParasite"/>
        </authorList>
    </citation>
    <scope>IDENTIFICATION</scope>
</reference>
<evidence type="ECO:0000313" key="2">
    <source>
        <dbReference type="EMBL" id="CAD5230368.1"/>
    </source>
</evidence>
<protein>
    <submittedName>
        <fullName evidence="2">(pine wood nematode) hypothetical protein</fullName>
    </submittedName>
</protein>
<accession>A0A1I7RX28</accession>
<feature type="transmembrane region" description="Helical" evidence="1">
    <location>
        <begin position="39"/>
        <end position="59"/>
    </location>
</feature>
<sequence length="119" mass="13313">MEKCPMVDDKVRADFGALASAAYCWVKIRRKFVWTMSQALEAALLCVVLISVHSLPILMNGQPMEMMYIDGPHDMFLPALDTEGPESAWSWFDQTQSSHPVAQKRNIAIGRGDGFRPGK</sequence>
<keyword evidence="1" id="KW-0812">Transmembrane</keyword>
<keyword evidence="1" id="KW-0472">Membrane</keyword>
<dbReference type="EMBL" id="CAJFDI010000005">
    <property type="protein sequence ID" value="CAD5230368.1"/>
    <property type="molecule type" value="Genomic_DNA"/>
</dbReference>
<dbReference type="Proteomes" id="UP000095284">
    <property type="component" value="Unplaced"/>
</dbReference>
<name>A0A1I7RX28_BURXY</name>
<reference evidence="2" key="2">
    <citation type="submission" date="2020-09" db="EMBL/GenBank/DDBJ databases">
        <authorList>
            <person name="Kikuchi T."/>
        </authorList>
    </citation>
    <scope>NUCLEOTIDE SEQUENCE</scope>
    <source>
        <strain evidence="2">Ka4C1</strain>
    </source>
</reference>
<dbReference type="OrthoDB" id="5813366at2759"/>
<organism evidence="3 5">
    <name type="scientific">Bursaphelenchus xylophilus</name>
    <name type="common">Pinewood nematode worm</name>
    <name type="synonym">Aphelenchoides xylophilus</name>
    <dbReference type="NCBI Taxonomy" id="6326"/>
    <lineage>
        <taxon>Eukaryota</taxon>
        <taxon>Metazoa</taxon>
        <taxon>Ecdysozoa</taxon>
        <taxon>Nematoda</taxon>
        <taxon>Chromadorea</taxon>
        <taxon>Rhabditida</taxon>
        <taxon>Tylenchina</taxon>
        <taxon>Tylenchomorpha</taxon>
        <taxon>Aphelenchoidea</taxon>
        <taxon>Aphelenchoididae</taxon>
        <taxon>Bursaphelenchus</taxon>
    </lineage>
</organism>
<evidence type="ECO:0000256" key="1">
    <source>
        <dbReference type="SAM" id="Phobius"/>
    </source>
</evidence>
<keyword evidence="1" id="KW-1133">Transmembrane helix</keyword>
<dbReference type="Proteomes" id="UP000582659">
    <property type="component" value="Unassembled WGS sequence"/>
</dbReference>
<proteinExistence type="predicted"/>
<dbReference type="AlphaFoldDB" id="A0A1I7RX28"/>